<organism evidence="1 2">
    <name type="scientific">Phytophthora fragariaefolia</name>
    <dbReference type="NCBI Taxonomy" id="1490495"/>
    <lineage>
        <taxon>Eukaryota</taxon>
        <taxon>Sar</taxon>
        <taxon>Stramenopiles</taxon>
        <taxon>Oomycota</taxon>
        <taxon>Peronosporomycetes</taxon>
        <taxon>Peronosporales</taxon>
        <taxon>Peronosporaceae</taxon>
        <taxon>Phytophthora</taxon>
    </lineage>
</organism>
<dbReference type="SUPFAM" id="SSF56672">
    <property type="entry name" value="DNA/RNA polymerases"/>
    <property type="match status" value="1"/>
</dbReference>
<dbReference type="AlphaFoldDB" id="A0A9W6TKC2"/>
<accession>A0A9W6TKC2</accession>
<proteinExistence type="predicted"/>
<keyword evidence="2" id="KW-1185">Reference proteome</keyword>
<dbReference type="InterPro" id="IPR043502">
    <property type="entry name" value="DNA/RNA_pol_sf"/>
</dbReference>
<name>A0A9W6TKC2_9STRA</name>
<dbReference type="EMBL" id="BSXT01000023">
    <property type="protein sequence ID" value="GMF15054.1"/>
    <property type="molecule type" value="Genomic_DNA"/>
</dbReference>
<evidence type="ECO:0000313" key="1">
    <source>
        <dbReference type="EMBL" id="GMF15054.1"/>
    </source>
</evidence>
<protein>
    <submittedName>
        <fullName evidence="1">Unnamed protein product</fullName>
    </submittedName>
</protein>
<reference evidence="1" key="1">
    <citation type="submission" date="2023-04" db="EMBL/GenBank/DDBJ databases">
        <title>Phytophthora fragariaefolia NBRC 109709.</title>
        <authorList>
            <person name="Ichikawa N."/>
            <person name="Sato H."/>
            <person name="Tonouchi N."/>
        </authorList>
    </citation>
    <scope>NUCLEOTIDE SEQUENCE</scope>
    <source>
        <strain evidence="1">NBRC 109709</strain>
    </source>
</reference>
<dbReference type="Proteomes" id="UP001165121">
    <property type="component" value="Unassembled WGS sequence"/>
</dbReference>
<gene>
    <name evidence="1" type="ORF">Pfra01_000027700</name>
</gene>
<comment type="caution">
    <text evidence="1">The sequence shown here is derived from an EMBL/GenBank/DDBJ whole genome shotgun (WGS) entry which is preliminary data.</text>
</comment>
<sequence length="94" mass="10637">MPQDRNRMYSRLTKSRLVLGCYVSSEGIRAEPEKIEVICAWPVPQDPKQLRPWLGCETKPRSLSGFPSLREEFCGNDSPVVAASQGRRRVVTAF</sequence>
<evidence type="ECO:0000313" key="2">
    <source>
        <dbReference type="Proteomes" id="UP001165121"/>
    </source>
</evidence>